<accession>A0A3L8D846</accession>
<protein>
    <submittedName>
        <fullName evidence="1">Uncharacterized protein</fullName>
    </submittedName>
</protein>
<organism evidence="1">
    <name type="scientific">Ooceraea biroi</name>
    <name type="common">Clonal raider ant</name>
    <name type="synonym">Cerapachys biroi</name>
    <dbReference type="NCBI Taxonomy" id="2015173"/>
    <lineage>
        <taxon>Eukaryota</taxon>
        <taxon>Metazoa</taxon>
        <taxon>Ecdysozoa</taxon>
        <taxon>Arthropoda</taxon>
        <taxon>Hexapoda</taxon>
        <taxon>Insecta</taxon>
        <taxon>Pterygota</taxon>
        <taxon>Neoptera</taxon>
        <taxon>Endopterygota</taxon>
        <taxon>Hymenoptera</taxon>
        <taxon>Apocrita</taxon>
        <taxon>Aculeata</taxon>
        <taxon>Formicoidea</taxon>
        <taxon>Formicidae</taxon>
        <taxon>Dorylinae</taxon>
        <taxon>Ooceraea</taxon>
    </lineage>
</organism>
<reference evidence="1" key="2">
    <citation type="submission" date="2018-07" db="EMBL/GenBank/DDBJ databases">
        <authorList>
            <person name="Mckenzie S.K."/>
            <person name="Kronauer D.J.C."/>
        </authorList>
    </citation>
    <scope>NUCLEOTIDE SEQUENCE</scope>
    <source>
        <strain evidence="1">Clonal line C1</strain>
    </source>
</reference>
<dbReference type="EMBL" id="QOIP01000011">
    <property type="protein sequence ID" value="RLU16635.1"/>
    <property type="molecule type" value="Genomic_DNA"/>
</dbReference>
<sequence>MGIVGTTVASRRPPVRSRLVRLVKRALLGSLMMPINNERHERLAFAIQHALAFGRTDDKGFGAVLPLKSARRIASGLMNAPRATSIDAPSSVSNAPPRSKFHAACYKMGKATELSTGRSTVKGKKTGMREAITKLENDRAGHEPSLVSRVRIF</sequence>
<name>A0A3L8D846_OOCBI</name>
<dbReference type="AlphaFoldDB" id="A0A3L8D846"/>
<gene>
    <name evidence="1" type="ORF">DMN91_010703</name>
</gene>
<dbReference type="Proteomes" id="UP000279307">
    <property type="component" value="Chromosome 11"/>
</dbReference>
<proteinExistence type="predicted"/>
<comment type="caution">
    <text evidence="1">The sequence shown here is derived from an EMBL/GenBank/DDBJ whole genome shotgun (WGS) entry which is preliminary data.</text>
</comment>
<evidence type="ECO:0000313" key="1">
    <source>
        <dbReference type="EMBL" id="RLU16635.1"/>
    </source>
</evidence>
<reference evidence="1" key="1">
    <citation type="journal article" date="2018" name="Genome Res.">
        <title>The genomic architecture and molecular evolution of ant odorant receptors.</title>
        <authorList>
            <person name="McKenzie S.K."/>
            <person name="Kronauer D.J.C."/>
        </authorList>
    </citation>
    <scope>NUCLEOTIDE SEQUENCE [LARGE SCALE GENOMIC DNA]</scope>
    <source>
        <strain evidence="1">Clonal line C1</strain>
    </source>
</reference>